<feature type="transmembrane region" description="Helical" evidence="8">
    <location>
        <begin position="35"/>
        <end position="53"/>
    </location>
</feature>
<comment type="caution">
    <text evidence="10">The sequence shown here is derived from an EMBL/GenBank/DDBJ whole genome shotgun (WGS) entry which is preliminary data.</text>
</comment>
<keyword evidence="4" id="KW-0813">Transport</keyword>
<evidence type="ECO:0000259" key="9">
    <source>
        <dbReference type="Pfam" id="PF00520"/>
    </source>
</evidence>
<keyword evidence="4" id="KW-0851">Voltage-gated channel</keyword>
<dbReference type="Gene3D" id="1.10.287.70">
    <property type="match status" value="1"/>
</dbReference>
<dbReference type="SUPFAM" id="SSF81324">
    <property type="entry name" value="Voltage-gated potassium channels"/>
    <property type="match status" value="1"/>
</dbReference>
<dbReference type="EMBL" id="BLLF01000948">
    <property type="protein sequence ID" value="GFH16117.1"/>
    <property type="molecule type" value="Genomic_DNA"/>
</dbReference>
<keyword evidence="3" id="KW-0631">Potassium channel</keyword>
<keyword evidence="3" id="KW-0633">Potassium transport</keyword>
<keyword evidence="4" id="KW-0406">Ion transport</keyword>
<dbReference type="Pfam" id="PF12796">
    <property type="entry name" value="Ank_2"/>
    <property type="match status" value="1"/>
</dbReference>
<keyword evidence="6 8" id="KW-0472">Membrane</keyword>
<dbReference type="Proteomes" id="UP000485058">
    <property type="component" value="Unassembled WGS sequence"/>
</dbReference>
<dbReference type="InterPro" id="IPR002110">
    <property type="entry name" value="Ankyrin_rpt"/>
</dbReference>
<dbReference type="InterPro" id="IPR036770">
    <property type="entry name" value="Ankyrin_rpt-contain_sf"/>
</dbReference>
<evidence type="ECO:0000256" key="5">
    <source>
        <dbReference type="ARBA" id="ARBA00022989"/>
    </source>
</evidence>
<dbReference type="SMART" id="SM00248">
    <property type="entry name" value="ANK"/>
    <property type="match status" value="3"/>
</dbReference>
<evidence type="ECO:0000256" key="7">
    <source>
        <dbReference type="PROSITE-ProRule" id="PRU00023"/>
    </source>
</evidence>
<sequence length="610" mass="66855">MAMALVTAALDPFKLSFVEEAGLYPYTDFWAITDYITTVIFLIDMVLKFMLMFQDAEGGLVRDHKIIALNYLRFLFWVDLVTTLPLDGFVSIALGYRYRSDSAAGLYVALVRWVKLGRLYRIFDLFAMLEHKMVISQVSLILLRNNIYIAFITHWMACLFYYVARAELFSERSWVGRNSWRFDDQGVGVRYVYSLYFSVSAFAGLGDGDFYCASPAESIVMIIFLLGNIVFQAYILGTVTFVLVKADEKSKVYRERMEALRGYAGINDLPQPLMEMMKEHIELQYHNEQCSDEMVSVLSEGDVVSELYIIIDGTVCGCAGMGGASLNAMRRNSVLGLESSSQVAAEQAKSIVANRRRSMVMAANLPGAETADETTVFIDAIKKQLNKAQVARLEQLDQVRALVAGFLSKQESQKVFEFLQAAAASDMQALRSLMSQGVGPNATDYDDRTALMVASHKGLVAVATLLLDAAADPNRVDAFGNTALLEAVKGGHMEVMEVLLDAGAVLGLDDTAAASLLCKTVIDGDVAKLKQWLKAGVPVNVCDYDNRTPLHVAASEGNLYAGHTPLGDAVAAGHSSVVDFLAPLYEAQAAAKAMQLLATRAGQCLLPQTC</sequence>
<dbReference type="SUPFAM" id="SSF48403">
    <property type="entry name" value="Ankyrin repeat"/>
    <property type="match status" value="1"/>
</dbReference>
<name>A0A699Z0S9_HAELA</name>
<evidence type="ECO:0000313" key="10">
    <source>
        <dbReference type="EMBL" id="GFH16117.1"/>
    </source>
</evidence>
<feature type="domain" description="Ion transport" evidence="9">
    <location>
        <begin position="24"/>
        <end position="241"/>
    </location>
</feature>
<dbReference type="AlphaFoldDB" id="A0A699Z0S9"/>
<dbReference type="PANTHER" id="PTHR45743">
    <property type="entry name" value="POTASSIUM CHANNEL AKT1"/>
    <property type="match status" value="1"/>
</dbReference>
<dbReference type="InterPro" id="IPR005821">
    <property type="entry name" value="Ion_trans_dom"/>
</dbReference>
<comment type="subcellular location">
    <subcellularLocation>
        <location evidence="1">Membrane</location>
        <topology evidence="1">Multi-pass membrane protein</topology>
    </subcellularLocation>
</comment>
<dbReference type="Gene3D" id="1.25.40.20">
    <property type="entry name" value="Ankyrin repeat-containing domain"/>
    <property type="match status" value="2"/>
</dbReference>
<dbReference type="PROSITE" id="PS50297">
    <property type="entry name" value="ANK_REP_REGION"/>
    <property type="match status" value="1"/>
</dbReference>
<gene>
    <name evidence="10" type="ORF">HaLaN_12477</name>
</gene>
<feature type="transmembrane region" description="Helical" evidence="8">
    <location>
        <begin position="74"/>
        <end position="96"/>
    </location>
</feature>
<dbReference type="PROSITE" id="PS50088">
    <property type="entry name" value="ANK_REPEAT"/>
    <property type="match status" value="2"/>
</dbReference>
<keyword evidence="4" id="KW-0407">Ion channel</keyword>
<dbReference type="GO" id="GO:0005249">
    <property type="term" value="F:voltage-gated potassium channel activity"/>
    <property type="evidence" value="ECO:0007669"/>
    <property type="project" value="InterPro"/>
</dbReference>
<proteinExistence type="predicted"/>
<organism evidence="10 11">
    <name type="scientific">Haematococcus lacustris</name>
    <name type="common">Green alga</name>
    <name type="synonym">Haematococcus pluvialis</name>
    <dbReference type="NCBI Taxonomy" id="44745"/>
    <lineage>
        <taxon>Eukaryota</taxon>
        <taxon>Viridiplantae</taxon>
        <taxon>Chlorophyta</taxon>
        <taxon>core chlorophytes</taxon>
        <taxon>Chlorophyceae</taxon>
        <taxon>CS clade</taxon>
        <taxon>Chlamydomonadales</taxon>
        <taxon>Haematococcaceae</taxon>
        <taxon>Haematococcus</taxon>
    </lineage>
</organism>
<dbReference type="GO" id="GO:0034702">
    <property type="term" value="C:monoatomic ion channel complex"/>
    <property type="evidence" value="ECO:0007669"/>
    <property type="project" value="UniProtKB-KW"/>
</dbReference>
<protein>
    <recommendedName>
        <fullName evidence="9">Ion transport domain-containing protein</fullName>
    </recommendedName>
</protein>
<evidence type="ECO:0000256" key="8">
    <source>
        <dbReference type="SAM" id="Phobius"/>
    </source>
</evidence>
<evidence type="ECO:0000313" key="11">
    <source>
        <dbReference type="Proteomes" id="UP000485058"/>
    </source>
</evidence>
<evidence type="ECO:0000256" key="1">
    <source>
        <dbReference type="ARBA" id="ARBA00004141"/>
    </source>
</evidence>
<evidence type="ECO:0000256" key="6">
    <source>
        <dbReference type="ARBA" id="ARBA00023136"/>
    </source>
</evidence>
<keyword evidence="3" id="KW-0630">Potassium</keyword>
<accession>A0A699Z0S9</accession>
<keyword evidence="11" id="KW-1185">Reference proteome</keyword>
<feature type="non-terminal residue" evidence="10">
    <location>
        <position position="1"/>
    </location>
</feature>
<dbReference type="InterPro" id="IPR018490">
    <property type="entry name" value="cNMP-bd_dom_sf"/>
</dbReference>
<feature type="repeat" description="ANK" evidence="7">
    <location>
        <begin position="479"/>
        <end position="511"/>
    </location>
</feature>
<feature type="transmembrane region" description="Helical" evidence="8">
    <location>
        <begin position="219"/>
        <end position="244"/>
    </location>
</feature>
<dbReference type="InterPro" id="IPR045319">
    <property type="entry name" value="KAT/AKT"/>
</dbReference>
<dbReference type="PANTHER" id="PTHR45743:SF2">
    <property type="entry name" value="POTASSIUM CHANNEL AKT1"/>
    <property type="match status" value="1"/>
</dbReference>
<reference evidence="10 11" key="1">
    <citation type="submission" date="2020-02" db="EMBL/GenBank/DDBJ databases">
        <title>Draft genome sequence of Haematococcus lacustris strain NIES-144.</title>
        <authorList>
            <person name="Morimoto D."/>
            <person name="Nakagawa S."/>
            <person name="Yoshida T."/>
            <person name="Sawayama S."/>
        </authorList>
    </citation>
    <scope>NUCLEOTIDE SEQUENCE [LARGE SCALE GENOMIC DNA]</scope>
    <source>
        <strain evidence="10 11">NIES-144</strain>
    </source>
</reference>
<evidence type="ECO:0000256" key="4">
    <source>
        <dbReference type="ARBA" id="ARBA00022882"/>
    </source>
</evidence>
<keyword evidence="2 8" id="KW-0812">Transmembrane</keyword>
<feature type="transmembrane region" description="Helical" evidence="8">
    <location>
        <begin position="141"/>
        <end position="164"/>
    </location>
</feature>
<keyword evidence="7" id="KW-0040">ANK repeat</keyword>
<keyword evidence="5 8" id="KW-1133">Transmembrane helix</keyword>
<feature type="repeat" description="ANK" evidence="7">
    <location>
        <begin position="446"/>
        <end position="478"/>
    </location>
</feature>
<evidence type="ECO:0000256" key="2">
    <source>
        <dbReference type="ARBA" id="ARBA00022692"/>
    </source>
</evidence>
<dbReference type="Pfam" id="PF00520">
    <property type="entry name" value="Ion_trans"/>
    <property type="match status" value="1"/>
</dbReference>
<evidence type="ECO:0000256" key="3">
    <source>
        <dbReference type="ARBA" id="ARBA00022826"/>
    </source>
</evidence>
<dbReference type="SUPFAM" id="SSF51206">
    <property type="entry name" value="cAMP-binding domain-like"/>
    <property type="match status" value="1"/>
</dbReference>